<evidence type="ECO:0000256" key="1">
    <source>
        <dbReference type="ARBA" id="ARBA00004571"/>
    </source>
</evidence>
<evidence type="ECO:0000256" key="6">
    <source>
        <dbReference type="ARBA" id="ARBA00023237"/>
    </source>
</evidence>
<dbReference type="AlphaFoldDB" id="A0A377I3D1"/>
<evidence type="ECO:0000259" key="8">
    <source>
        <dbReference type="Pfam" id="PF04575"/>
    </source>
</evidence>
<keyword evidence="5" id="KW-0472">Membrane</keyword>
<dbReference type="Pfam" id="PF24575">
    <property type="entry name" value="TPR_Slam"/>
    <property type="match status" value="1"/>
</dbReference>
<evidence type="ECO:0000256" key="2">
    <source>
        <dbReference type="ARBA" id="ARBA00022452"/>
    </source>
</evidence>
<evidence type="ECO:0000256" key="7">
    <source>
        <dbReference type="ARBA" id="ARBA00023609"/>
    </source>
</evidence>
<protein>
    <submittedName>
        <fullName evidence="10">Putative outer membrane protein</fullName>
    </submittedName>
</protein>
<organism evidence="10 11">
    <name type="scientific">Haemophilus parahaemolyticus</name>
    <dbReference type="NCBI Taxonomy" id="735"/>
    <lineage>
        <taxon>Bacteria</taxon>
        <taxon>Pseudomonadati</taxon>
        <taxon>Pseudomonadota</taxon>
        <taxon>Gammaproteobacteria</taxon>
        <taxon>Pasteurellales</taxon>
        <taxon>Pasteurellaceae</taxon>
        <taxon>Haemophilus</taxon>
    </lineage>
</organism>
<keyword evidence="3" id="KW-0812">Transmembrane</keyword>
<dbReference type="EMBL" id="UGHH01000002">
    <property type="protein sequence ID" value="STO64510.1"/>
    <property type="molecule type" value="Genomic_DNA"/>
</dbReference>
<comment type="subcellular location">
    <subcellularLocation>
        <location evidence="1">Cell outer membrane</location>
        <topology evidence="1">Multi-pass membrane protein</topology>
    </subcellularLocation>
</comment>
<dbReference type="InterPro" id="IPR007655">
    <property type="entry name" value="Slam_C"/>
</dbReference>
<sequence>MTPHLAVFVTNFIKLPKKGSFSFKSISMRKLFYSLFFCSTFVLASSNGSITALEEQLKQAIYQNNAEQIQSFLSQYQQQTQQDPLLLSYAEAKLASLRQDYALAIRIYRKMLSERPALTSIRMELAKVLFADRQDRAARLQFDKVKSVKNLPASAYQQIDRYIDALNSYNTWQIDASVSYLKTNNVENVSSATSIENTGFIKGERMLPQKAHGFSYNLSFSRDFNIVGSHYVGFSNETNGKSYWDNHQFDDLFNRTSVGYAYKKNEATFRLQPFYEKRWYGGETFHWSNGIEMSYSYWLSKNWQNQTALEYEKRRFFIENPQAGNIKTASNTLIWYRNPEQIFYTGIAFSQQKLLERQYSSDIKNVRIGWLQEYAWGISTKLNLSFTHRQFKDQAVLGGILPLGKTRKDHIYTIFAQVWKRDWHLWGITPKLNFEWRKQKSNLDTMYSYKMHNLTLSFEKTF</sequence>
<proteinExistence type="inferred from homology"/>
<feature type="domain" description="Surface lipoprotein assembly modifier C-terminal" evidence="8">
    <location>
        <begin position="172"/>
        <end position="462"/>
    </location>
</feature>
<reference evidence="10 11" key="1">
    <citation type="submission" date="2018-06" db="EMBL/GenBank/DDBJ databases">
        <authorList>
            <consortium name="Pathogen Informatics"/>
            <person name="Doyle S."/>
        </authorList>
    </citation>
    <scope>NUCLEOTIDE SEQUENCE [LARGE SCALE GENOMIC DNA]</scope>
    <source>
        <strain evidence="10 11">NCTC10794</strain>
    </source>
</reference>
<evidence type="ECO:0000259" key="9">
    <source>
        <dbReference type="Pfam" id="PF24575"/>
    </source>
</evidence>
<accession>A0A377I3D1</accession>
<gene>
    <name evidence="10" type="ORF">NCTC10794_01578</name>
</gene>
<evidence type="ECO:0000313" key="10">
    <source>
        <dbReference type="EMBL" id="STO64510.1"/>
    </source>
</evidence>
<name>A0A377I3D1_HAEPH</name>
<keyword evidence="2" id="KW-1134">Transmembrane beta strand</keyword>
<dbReference type="Proteomes" id="UP000254867">
    <property type="component" value="Unassembled WGS sequence"/>
</dbReference>
<dbReference type="InterPro" id="IPR057556">
    <property type="entry name" value="TPR_Slam"/>
</dbReference>
<dbReference type="GO" id="GO:0009279">
    <property type="term" value="C:cell outer membrane"/>
    <property type="evidence" value="ECO:0007669"/>
    <property type="project" value="UniProtKB-SubCell"/>
</dbReference>
<keyword evidence="6" id="KW-0998">Cell outer membrane</keyword>
<evidence type="ECO:0000256" key="3">
    <source>
        <dbReference type="ARBA" id="ARBA00022692"/>
    </source>
</evidence>
<evidence type="ECO:0000256" key="4">
    <source>
        <dbReference type="ARBA" id="ARBA00022729"/>
    </source>
</evidence>
<comment type="similarity">
    <text evidence="7">Belongs to the Slam family.</text>
</comment>
<evidence type="ECO:0000313" key="11">
    <source>
        <dbReference type="Proteomes" id="UP000254867"/>
    </source>
</evidence>
<feature type="domain" description="Surface lipoprotein assembly modifier N-terminal TPR repeats region" evidence="9">
    <location>
        <begin position="52"/>
        <end position="142"/>
    </location>
</feature>
<keyword evidence="4" id="KW-0732">Signal</keyword>
<evidence type="ECO:0000256" key="5">
    <source>
        <dbReference type="ARBA" id="ARBA00023136"/>
    </source>
</evidence>
<dbReference type="Pfam" id="PF04575">
    <property type="entry name" value="SlipAM"/>
    <property type="match status" value="1"/>
</dbReference>